<gene>
    <name evidence="3" type="ORF">IG193_02840</name>
</gene>
<dbReference type="Pfam" id="PF09851">
    <property type="entry name" value="SHOCT"/>
    <property type="match status" value="1"/>
</dbReference>
<keyword evidence="1" id="KW-0812">Transmembrane</keyword>
<organism evidence="3 4">
    <name type="scientific">Infirmifilum lucidum</name>
    <dbReference type="NCBI Taxonomy" id="2776706"/>
    <lineage>
        <taxon>Archaea</taxon>
        <taxon>Thermoproteota</taxon>
        <taxon>Thermoprotei</taxon>
        <taxon>Thermofilales</taxon>
        <taxon>Thermofilaceae</taxon>
        <taxon>Infirmifilum</taxon>
    </lineage>
</organism>
<protein>
    <submittedName>
        <fullName evidence="3">SHOCT domain-containing protein</fullName>
    </submittedName>
</protein>
<dbReference type="AlphaFoldDB" id="A0A7L9FJC8"/>
<reference evidence="3 4" key="1">
    <citation type="submission" date="2020-10" db="EMBL/GenBank/DDBJ databases">
        <title>Thermofilum lucidum 3507LT sp. nov. a novel member of Thermofilaceae family isolated from Chile hot spring, and proposal of description order Thermofilales.</title>
        <authorList>
            <person name="Zayulina K.S."/>
            <person name="Elcheninov A.G."/>
            <person name="Toshchakov S.V."/>
            <person name="Kublanov I.V."/>
        </authorList>
    </citation>
    <scope>NUCLEOTIDE SEQUENCE [LARGE SCALE GENOMIC DNA]</scope>
    <source>
        <strain evidence="3 4">3507LT</strain>
    </source>
</reference>
<feature type="transmembrane region" description="Helical" evidence="1">
    <location>
        <begin position="6"/>
        <end position="32"/>
    </location>
</feature>
<dbReference type="EMBL" id="CP062310">
    <property type="protein sequence ID" value="QOJ79751.1"/>
    <property type="molecule type" value="Genomic_DNA"/>
</dbReference>
<keyword evidence="4" id="KW-1185">Reference proteome</keyword>
<evidence type="ECO:0000313" key="4">
    <source>
        <dbReference type="Proteomes" id="UP000594121"/>
    </source>
</evidence>
<accession>A0A7L9FJC8</accession>
<dbReference type="KEGG" id="thel:IG193_02840"/>
<dbReference type="Proteomes" id="UP000594121">
    <property type="component" value="Chromosome"/>
</dbReference>
<proteinExistence type="predicted"/>
<evidence type="ECO:0000313" key="3">
    <source>
        <dbReference type="EMBL" id="QOJ79751.1"/>
    </source>
</evidence>
<name>A0A7L9FJC8_9CREN</name>
<sequence>MMPGIMTWWWVPMALLSVVFFVVILIILFWVLGKLYPSGRQSHSSSTALEVLKERLARGEITEEEYRRLKKILEE</sequence>
<dbReference type="InterPro" id="IPR018649">
    <property type="entry name" value="SHOCT"/>
</dbReference>
<evidence type="ECO:0000259" key="2">
    <source>
        <dbReference type="Pfam" id="PF09851"/>
    </source>
</evidence>
<keyword evidence="1" id="KW-1133">Transmembrane helix</keyword>
<dbReference type="InParanoid" id="A0A7L9FJC8"/>
<feature type="domain" description="SHOCT" evidence="2">
    <location>
        <begin position="47"/>
        <end position="73"/>
    </location>
</feature>
<evidence type="ECO:0000256" key="1">
    <source>
        <dbReference type="SAM" id="Phobius"/>
    </source>
</evidence>
<keyword evidence="1" id="KW-0472">Membrane</keyword>